<feature type="domain" description="Disease resistance R13L4/SHOC-2-like LRR" evidence="12">
    <location>
        <begin position="61"/>
        <end position="166"/>
    </location>
</feature>
<dbReference type="AlphaFoldDB" id="A0A8S9L4H8"/>
<keyword evidence="10" id="KW-0325">Glycoprotein</keyword>
<evidence type="ECO:0000256" key="10">
    <source>
        <dbReference type="ARBA" id="ARBA00023180"/>
    </source>
</evidence>
<dbReference type="PANTHER" id="PTHR27004:SF209">
    <property type="entry name" value="RECEPTOR LIKE PROTEIN 22"/>
    <property type="match status" value="1"/>
</dbReference>
<dbReference type="InterPro" id="IPR001611">
    <property type="entry name" value="Leu-rich_rpt"/>
</dbReference>
<keyword evidence="11" id="KW-0732">Signal</keyword>
<dbReference type="SMART" id="SM00365">
    <property type="entry name" value="LRR_SD22"/>
    <property type="match status" value="5"/>
</dbReference>
<evidence type="ECO:0000256" key="6">
    <source>
        <dbReference type="ARBA" id="ARBA00022737"/>
    </source>
</evidence>
<dbReference type="FunFam" id="3.80.10.10:FF:000383">
    <property type="entry name" value="Leucine-rich repeat receptor protein kinase EMS1"/>
    <property type="match status" value="1"/>
</dbReference>
<dbReference type="PRINTS" id="PR00019">
    <property type="entry name" value="LEURICHRPT"/>
</dbReference>
<organism evidence="13">
    <name type="scientific">Brassica cretica</name>
    <name type="common">Mustard</name>
    <dbReference type="NCBI Taxonomy" id="69181"/>
    <lineage>
        <taxon>Eukaryota</taxon>
        <taxon>Viridiplantae</taxon>
        <taxon>Streptophyta</taxon>
        <taxon>Embryophyta</taxon>
        <taxon>Tracheophyta</taxon>
        <taxon>Spermatophyta</taxon>
        <taxon>Magnoliopsida</taxon>
        <taxon>eudicotyledons</taxon>
        <taxon>Gunneridae</taxon>
        <taxon>Pentapetalae</taxon>
        <taxon>rosids</taxon>
        <taxon>malvids</taxon>
        <taxon>Brassicales</taxon>
        <taxon>Brassicaceae</taxon>
        <taxon>Brassiceae</taxon>
        <taxon>Brassica</taxon>
    </lineage>
</organism>
<dbReference type="PROSITE" id="PS51450">
    <property type="entry name" value="LRR"/>
    <property type="match status" value="1"/>
</dbReference>
<evidence type="ECO:0000259" key="12">
    <source>
        <dbReference type="Pfam" id="PF23598"/>
    </source>
</evidence>
<keyword evidence="4" id="KW-0433">Leucine-rich repeat</keyword>
<sequence>MSILSLLITTTTNLVTAQRCRPDQTDTLKRFKNEFAFSSSCSDDAYFLRGVTCDNVTGAVTVLKLPGGCLRGALRDNSSLFELSHLRYLNLSFNNFASSSLPSAFGQLHNLEALLLSSNGFLGQVPSSIRNLTKLTQLKLSHNKLTGDLTLLLQNLTSLVALDVSSNEFYGTIPSFLFTMLSLSYLDLSENHLSGPLETPFSLPNLQFLMLSHLNITHQIDLRIFSSLKSLSYLDLSGNSLTPTSVDSDIDFTKNLRVLILLECNISEFPRFVRSLKNLEYLYLSHNRIKGNVPDWLWSLPRLTTLYLLNNSFTGFEGSLDHVLANSPVQVLDMSYNSFRGSFPNPPLFIINLSAWNNSFTGEIPLSTCNRTFLNVLDLSYNNFTGLIPPCLVNMNIVNLRKNKLEGSIPDKFHRGASIQTLDVGYNQLTGKLPRSLRNCSLLRFLSVDDNRISDSFPFWLKALPSLKVLTLRSNRFYGPISPPYGPGPLAFPKLQILEISHNRFTGSLPRNYFENWSATSLNPNDEEKYMGDDTSDKYIYQEKLYMGDYTSGKYMYQDTLDLQYKGLYMEQGKVLTFYSAIDFSGNKLEGEIPESIGLLKALIALNLSSNLFTGHIPMSFANVSELESLDLSKNKLSGEIPQELKRLSYLAYIDVSDNQLTGEIPQGTQITGKPKSSFEGNAGLCGLPLEESCFTANTPSTEEPEEEEEEEGILKWRAVAMGYGSGVLFGLAIGYAVALYKPEWFIKKYSQNRLRGLYKATTCPITNPNKTPGPYPIATALHFNTPSSSSSSSSIDVVFSVKHLSSRGRPHNPRFPSNEDLGCPVICVPCGISPLIVSQVKRLGRGADVELVWDVSFQLVFPEIHYVDVTETRRDYAGEVVIPESIGFLKALIALNLSNNAFTGHIPLSFSNLSNLESLDLSRNSLSGTIPSGLGSLSFLAYINVSHNQLKGEIPQGTQMTGQPQSSFEGNAGLCGLPLQETCFGTNSPPTQQPSEDEEEEEEEQVLNWKGVGIGYGPGVLLGLAIAHLIASYKPEWLVKITFLNKL</sequence>
<protein>
    <recommendedName>
        <fullName evidence="12">Disease resistance R13L4/SHOC-2-like LRR domain-containing protein</fullName>
    </recommendedName>
</protein>
<dbReference type="InterPro" id="IPR003591">
    <property type="entry name" value="Leu-rich_rpt_typical-subtyp"/>
</dbReference>
<keyword evidence="9" id="KW-0675">Receptor</keyword>
<keyword evidence="6" id="KW-0677">Repeat</keyword>
<accession>A0A8S9L4H8</accession>
<evidence type="ECO:0000256" key="4">
    <source>
        <dbReference type="ARBA" id="ARBA00022614"/>
    </source>
</evidence>
<dbReference type="EMBL" id="QGKY02000094">
    <property type="protein sequence ID" value="KAF2602204.1"/>
    <property type="molecule type" value="Genomic_DNA"/>
</dbReference>
<comment type="similarity">
    <text evidence="2">Belongs to the RLP family.</text>
</comment>
<dbReference type="GO" id="GO:0005886">
    <property type="term" value="C:plasma membrane"/>
    <property type="evidence" value="ECO:0007669"/>
    <property type="project" value="UniProtKB-SubCell"/>
</dbReference>
<reference evidence="13" key="1">
    <citation type="submission" date="2019-12" db="EMBL/GenBank/DDBJ databases">
        <title>Genome sequencing and annotation of Brassica cretica.</title>
        <authorList>
            <person name="Studholme D.J."/>
            <person name="Sarris P.F."/>
        </authorList>
    </citation>
    <scope>NUCLEOTIDE SEQUENCE</scope>
    <source>
        <strain evidence="13">PFS-102/07</strain>
        <tissue evidence="13">Leaf</tissue>
    </source>
</reference>
<evidence type="ECO:0000313" key="13">
    <source>
        <dbReference type="EMBL" id="KAF2602204.1"/>
    </source>
</evidence>
<proteinExistence type="inferred from homology"/>
<name>A0A8S9L4H8_BRACR</name>
<evidence type="ECO:0000256" key="3">
    <source>
        <dbReference type="ARBA" id="ARBA00022475"/>
    </source>
</evidence>
<dbReference type="PANTHER" id="PTHR27004">
    <property type="entry name" value="RECEPTOR-LIKE PROTEIN 12 ISOFORM X1"/>
    <property type="match status" value="1"/>
</dbReference>
<dbReference type="SUPFAM" id="SSF52058">
    <property type="entry name" value="L domain-like"/>
    <property type="match status" value="3"/>
</dbReference>
<keyword evidence="7" id="KW-1133">Transmembrane helix</keyword>
<keyword evidence="8" id="KW-0472">Membrane</keyword>
<comment type="subcellular location">
    <subcellularLocation>
        <location evidence="1">Cell membrane</location>
        <topology evidence="1">Single-pass type I membrane protein</topology>
    </subcellularLocation>
</comment>
<dbReference type="InterPro" id="IPR055414">
    <property type="entry name" value="LRR_R13L4/SHOC2-like"/>
</dbReference>
<comment type="caution">
    <text evidence="13">The sequence shown here is derived from an EMBL/GenBank/DDBJ whole genome shotgun (WGS) entry which is preliminary data.</text>
</comment>
<dbReference type="SMART" id="SM00369">
    <property type="entry name" value="LRR_TYP"/>
    <property type="match status" value="12"/>
</dbReference>
<evidence type="ECO:0000256" key="11">
    <source>
        <dbReference type="SAM" id="SignalP"/>
    </source>
</evidence>
<feature type="chain" id="PRO_5035758376" description="Disease resistance R13L4/SHOC-2-like LRR domain-containing protein" evidence="11">
    <location>
        <begin position="18"/>
        <end position="1048"/>
    </location>
</feature>
<dbReference type="Pfam" id="PF23598">
    <property type="entry name" value="LRR_14"/>
    <property type="match status" value="1"/>
</dbReference>
<keyword evidence="5" id="KW-0812">Transmembrane</keyword>
<evidence type="ECO:0000256" key="1">
    <source>
        <dbReference type="ARBA" id="ARBA00004251"/>
    </source>
</evidence>
<dbReference type="Pfam" id="PF13855">
    <property type="entry name" value="LRR_8"/>
    <property type="match status" value="4"/>
</dbReference>
<evidence type="ECO:0000256" key="5">
    <source>
        <dbReference type="ARBA" id="ARBA00022692"/>
    </source>
</evidence>
<evidence type="ECO:0000256" key="7">
    <source>
        <dbReference type="ARBA" id="ARBA00022989"/>
    </source>
</evidence>
<evidence type="ECO:0000256" key="8">
    <source>
        <dbReference type="ARBA" id="ARBA00023136"/>
    </source>
</evidence>
<dbReference type="FunFam" id="3.80.10.10:FF:000111">
    <property type="entry name" value="LRR receptor-like serine/threonine-protein kinase ERECTA"/>
    <property type="match status" value="1"/>
</dbReference>
<dbReference type="Gene3D" id="3.80.10.10">
    <property type="entry name" value="Ribonuclease Inhibitor"/>
    <property type="match status" value="5"/>
</dbReference>
<dbReference type="InterPro" id="IPR032675">
    <property type="entry name" value="LRR_dom_sf"/>
</dbReference>
<evidence type="ECO:0000256" key="2">
    <source>
        <dbReference type="ARBA" id="ARBA00009592"/>
    </source>
</evidence>
<evidence type="ECO:0000256" key="9">
    <source>
        <dbReference type="ARBA" id="ARBA00023170"/>
    </source>
</evidence>
<gene>
    <name evidence="13" type="ORF">F2Q70_00028273</name>
</gene>
<keyword evidence="3" id="KW-1003">Cell membrane</keyword>
<dbReference type="FunFam" id="3.80.10.10:FF:000213">
    <property type="entry name" value="Tyrosine-sulfated glycopeptide receptor 1"/>
    <property type="match status" value="1"/>
</dbReference>
<feature type="signal peptide" evidence="11">
    <location>
        <begin position="1"/>
        <end position="17"/>
    </location>
</feature>